<evidence type="ECO:0000256" key="11">
    <source>
        <dbReference type="ARBA" id="ARBA00023136"/>
    </source>
</evidence>
<gene>
    <name evidence="15" type="primary">rsxB</name>
    <name evidence="15" type="ORF">ACFQ2T_06665</name>
</gene>
<dbReference type="PANTHER" id="PTHR42859:SF3">
    <property type="entry name" value="ION-TRANSLOCATING OXIDOREDUCTASE COMPLEX SUBUNIT B"/>
    <property type="match status" value="1"/>
</dbReference>
<feature type="domain" description="4Fe-4S ferredoxin-type" evidence="13">
    <location>
        <begin position="136"/>
        <end position="164"/>
    </location>
</feature>
<comment type="caution">
    <text evidence="15">The sequence shown here is derived from an EMBL/GenBank/DDBJ whole genome shotgun (WGS) entry which is preliminary data.</text>
</comment>
<sequence>MQPFSHDVIATMTDATGQNQPGIADDRLVAHTDLVERIDEVLPQTQCQQCGYHGCKPYAVAIAQGNAKINQCPPGGETGIRTLAKLLNLPYLPLNTDHGISKPKAIAMIDEQRCIGCTLCIKACPVDAILGASKQMHTVISQECTGCELCLAPCPVDCIIMQPLLPDDALMQIDHAKSAANLARQRHQHRQRRMEREKQARIETGSQRKQGVKSSIDSGTDAIKKAAIAAAMARVKAQKTGAVSPKPD</sequence>
<keyword evidence="6" id="KW-0677">Repeat</keyword>
<evidence type="ECO:0000259" key="14">
    <source>
        <dbReference type="PROSITE" id="PS51656"/>
    </source>
</evidence>
<dbReference type="PROSITE" id="PS00198">
    <property type="entry name" value="4FE4S_FER_1"/>
    <property type="match status" value="2"/>
</dbReference>
<evidence type="ECO:0000256" key="12">
    <source>
        <dbReference type="SAM" id="MobiDB-lite"/>
    </source>
</evidence>
<keyword evidence="8" id="KW-0249">Electron transport</keyword>
<feature type="compositionally biased region" description="Polar residues" evidence="12">
    <location>
        <begin position="204"/>
        <end position="218"/>
    </location>
</feature>
<keyword evidence="9" id="KW-0408">Iron</keyword>
<evidence type="ECO:0000256" key="7">
    <source>
        <dbReference type="ARBA" id="ARBA00022967"/>
    </source>
</evidence>
<evidence type="ECO:0000259" key="13">
    <source>
        <dbReference type="PROSITE" id="PS51379"/>
    </source>
</evidence>
<dbReference type="InterPro" id="IPR017896">
    <property type="entry name" value="4Fe4S_Fe-S-bd"/>
</dbReference>
<keyword evidence="7" id="KW-1278">Translocase</keyword>
<proteinExistence type="predicted"/>
<dbReference type="InterPro" id="IPR050294">
    <property type="entry name" value="RnfB_subfamily"/>
</dbReference>
<dbReference type="NCBIfam" id="NF003475">
    <property type="entry name" value="PRK05113.1"/>
    <property type="match status" value="1"/>
</dbReference>
<dbReference type="RefSeq" id="WP_379032182.1">
    <property type="nucleotide sequence ID" value="NZ_JBHTLN010000001.1"/>
</dbReference>
<keyword evidence="2" id="KW-1003">Cell membrane</keyword>
<dbReference type="InterPro" id="IPR010207">
    <property type="entry name" value="Elect_transpt_cplx_RnfB/RsxB"/>
</dbReference>
<evidence type="ECO:0000313" key="16">
    <source>
        <dbReference type="Proteomes" id="UP001597206"/>
    </source>
</evidence>
<dbReference type="Pfam" id="PF04060">
    <property type="entry name" value="FeS"/>
    <property type="match status" value="1"/>
</dbReference>
<dbReference type="PROSITE" id="PS51656">
    <property type="entry name" value="4FE4S"/>
    <property type="match status" value="1"/>
</dbReference>
<dbReference type="Gene3D" id="1.10.15.40">
    <property type="entry name" value="Electron transport complex subunit B, putative Fe-S cluster"/>
    <property type="match status" value="1"/>
</dbReference>
<dbReference type="Proteomes" id="UP001597206">
    <property type="component" value="Unassembled WGS sequence"/>
</dbReference>
<feature type="domain" description="4Fe-4S ferredoxin-type" evidence="13">
    <location>
        <begin position="105"/>
        <end position="134"/>
    </location>
</feature>
<feature type="domain" description="4Fe-4S" evidence="14">
    <location>
        <begin position="30"/>
        <end position="89"/>
    </location>
</feature>
<dbReference type="EMBL" id="JBHTLN010000001">
    <property type="protein sequence ID" value="MFD1122177.1"/>
    <property type="molecule type" value="Genomic_DNA"/>
</dbReference>
<keyword evidence="5" id="KW-0479">Metal-binding</keyword>
<dbReference type="InterPro" id="IPR007202">
    <property type="entry name" value="4Fe-4S_dom"/>
</dbReference>
<evidence type="ECO:0000256" key="5">
    <source>
        <dbReference type="ARBA" id="ARBA00022723"/>
    </source>
</evidence>
<evidence type="ECO:0000256" key="3">
    <source>
        <dbReference type="ARBA" id="ARBA00022485"/>
    </source>
</evidence>
<feature type="compositionally biased region" description="Basic residues" evidence="12">
    <location>
        <begin position="184"/>
        <end position="193"/>
    </location>
</feature>
<dbReference type="Gene3D" id="3.30.70.20">
    <property type="match status" value="1"/>
</dbReference>
<feature type="region of interest" description="Disordered" evidence="12">
    <location>
        <begin position="183"/>
        <end position="218"/>
    </location>
</feature>
<evidence type="ECO:0000256" key="6">
    <source>
        <dbReference type="ARBA" id="ARBA00022737"/>
    </source>
</evidence>
<evidence type="ECO:0000256" key="4">
    <source>
        <dbReference type="ARBA" id="ARBA00022519"/>
    </source>
</evidence>
<evidence type="ECO:0000256" key="10">
    <source>
        <dbReference type="ARBA" id="ARBA00023014"/>
    </source>
</evidence>
<organism evidence="15 16">
    <name type="scientific">Methylophilus flavus</name>
    <dbReference type="NCBI Taxonomy" id="640084"/>
    <lineage>
        <taxon>Bacteria</taxon>
        <taxon>Pseudomonadati</taxon>
        <taxon>Pseudomonadota</taxon>
        <taxon>Betaproteobacteria</taxon>
        <taxon>Nitrosomonadales</taxon>
        <taxon>Methylophilaceae</taxon>
        <taxon>Methylophilus</taxon>
    </lineage>
</organism>
<evidence type="ECO:0000256" key="8">
    <source>
        <dbReference type="ARBA" id="ARBA00022982"/>
    </source>
</evidence>
<dbReference type="InterPro" id="IPR017900">
    <property type="entry name" value="4Fe4S_Fe_S_CS"/>
</dbReference>
<accession>A0ABW3PEG7</accession>
<evidence type="ECO:0000256" key="2">
    <source>
        <dbReference type="ARBA" id="ARBA00022475"/>
    </source>
</evidence>
<keyword evidence="11" id="KW-0472">Membrane</keyword>
<keyword evidence="1" id="KW-0813">Transport</keyword>
<name>A0ABW3PEG7_9PROT</name>
<protein>
    <submittedName>
        <fullName evidence="15">Electron transport complex subunit RsxB</fullName>
    </submittedName>
</protein>
<evidence type="ECO:0000313" key="15">
    <source>
        <dbReference type="EMBL" id="MFD1122177.1"/>
    </source>
</evidence>
<dbReference type="SUPFAM" id="SSF54862">
    <property type="entry name" value="4Fe-4S ferredoxins"/>
    <property type="match status" value="1"/>
</dbReference>
<evidence type="ECO:0000256" key="1">
    <source>
        <dbReference type="ARBA" id="ARBA00022448"/>
    </source>
</evidence>
<dbReference type="PROSITE" id="PS51379">
    <property type="entry name" value="4FE4S_FER_2"/>
    <property type="match status" value="2"/>
</dbReference>
<reference evidence="16" key="1">
    <citation type="journal article" date="2019" name="Int. J. Syst. Evol. Microbiol.">
        <title>The Global Catalogue of Microorganisms (GCM) 10K type strain sequencing project: providing services to taxonomists for standard genome sequencing and annotation.</title>
        <authorList>
            <consortium name="The Broad Institute Genomics Platform"/>
            <consortium name="The Broad Institute Genome Sequencing Center for Infectious Disease"/>
            <person name="Wu L."/>
            <person name="Ma J."/>
        </authorList>
    </citation>
    <scope>NUCLEOTIDE SEQUENCE [LARGE SCALE GENOMIC DNA]</scope>
    <source>
        <strain evidence="16">CCUG 58411</strain>
    </source>
</reference>
<keyword evidence="3" id="KW-0004">4Fe-4S</keyword>
<dbReference type="Pfam" id="PF14697">
    <property type="entry name" value="Fer4_21"/>
    <property type="match status" value="1"/>
</dbReference>
<keyword evidence="16" id="KW-1185">Reference proteome</keyword>
<dbReference type="NCBIfam" id="TIGR01944">
    <property type="entry name" value="rnfB"/>
    <property type="match status" value="1"/>
</dbReference>
<evidence type="ECO:0000256" key="9">
    <source>
        <dbReference type="ARBA" id="ARBA00023004"/>
    </source>
</evidence>
<keyword evidence="4" id="KW-0997">Cell inner membrane</keyword>
<dbReference type="PANTHER" id="PTHR42859">
    <property type="entry name" value="OXIDOREDUCTASE"/>
    <property type="match status" value="1"/>
</dbReference>
<keyword evidence="10" id="KW-0411">Iron-sulfur</keyword>